<evidence type="ECO:0000313" key="1">
    <source>
        <dbReference type="EMBL" id="MBB6332875.1"/>
    </source>
</evidence>
<dbReference type="EMBL" id="JACHKS010000003">
    <property type="protein sequence ID" value="MBB6332875.1"/>
    <property type="molecule type" value="Genomic_DNA"/>
</dbReference>
<accession>A0ABR6Q4H9</accession>
<keyword evidence="2" id="KW-1185">Reference proteome</keyword>
<sequence length="29" mass="3457">MKHFKITYHYEKIINTNPFGIDDSFPNSV</sequence>
<dbReference type="Proteomes" id="UP000587367">
    <property type="component" value="Unassembled WGS sequence"/>
</dbReference>
<name>A0ABR6Q4H9_9FLAO</name>
<gene>
    <name evidence="1" type="ORF">HNP24_003878</name>
</gene>
<proteinExistence type="predicted"/>
<evidence type="ECO:0000313" key="2">
    <source>
        <dbReference type="Proteomes" id="UP000587367"/>
    </source>
</evidence>
<protein>
    <submittedName>
        <fullName evidence="1">Uncharacterized protein</fullName>
    </submittedName>
</protein>
<reference evidence="1 2" key="1">
    <citation type="submission" date="2020-08" db="EMBL/GenBank/DDBJ databases">
        <title>Functional genomics of gut bacteria from endangered species of beetles.</title>
        <authorList>
            <person name="Carlos-Shanley C."/>
        </authorList>
    </citation>
    <scope>NUCLEOTIDE SEQUENCE [LARGE SCALE GENOMIC DNA]</scope>
    <source>
        <strain evidence="1 2">S00068</strain>
    </source>
</reference>
<comment type="caution">
    <text evidence="1">The sequence shown here is derived from an EMBL/GenBank/DDBJ whole genome shotgun (WGS) entry which is preliminary data.</text>
</comment>
<organism evidence="1 2">
    <name type="scientific">Chryseobacterium sediminis</name>
    <dbReference type="NCBI Taxonomy" id="1679494"/>
    <lineage>
        <taxon>Bacteria</taxon>
        <taxon>Pseudomonadati</taxon>
        <taxon>Bacteroidota</taxon>
        <taxon>Flavobacteriia</taxon>
        <taxon>Flavobacteriales</taxon>
        <taxon>Weeksellaceae</taxon>
        <taxon>Chryseobacterium group</taxon>
        <taxon>Chryseobacterium</taxon>
    </lineage>
</organism>